<reference evidence="1 2" key="1">
    <citation type="submission" date="2020-08" db="EMBL/GenBank/DDBJ databases">
        <title>Genome sequence of Thermomonas brevis KACC 16975T.</title>
        <authorList>
            <person name="Hyun D.-W."/>
            <person name="Bae J.-W."/>
        </authorList>
    </citation>
    <scope>NUCLEOTIDE SEQUENCE [LARGE SCALE GENOMIC DNA]</scope>
    <source>
        <strain evidence="1 2">KACC 16975</strain>
    </source>
</reference>
<dbReference type="EMBL" id="CP060711">
    <property type="protein sequence ID" value="QNN47680.1"/>
    <property type="molecule type" value="Genomic_DNA"/>
</dbReference>
<accession>A0A7G9QWF5</accession>
<sequence length="125" mass="12955">MAELVMIARLLLSPLLLILSACGVGGTSYSNRIGSNGHDVLYSKAHVKDGVARFECKASDSGACHYTLYPDACAGKADCTLAPLQRFSVARGETRQVAGLDAFRVCVGIDAAALGPDCQPAGKAP</sequence>
<dbReference type="RefSeq" id="WP_187571424.1">
    <property type="nucleotide sequence ID" value="NZ_CP060711.1"/>
</dbReference>
<protein>
    <submittedName>
        <fullName evidence="1">Uncharacterized protein</fullName>
    </submittedName>
</protein>
<organism evidence="1 2">
    <name type="scientific">Thermomonas brevis</name>
    <dbReference type="NCBI Taxonomy" id="215691"/>
    <lineage>
        <taxon>Bacteria</taxon>
        <taxon>Pseudomonadati</taxon>
        <taxon>Pseudomonadota</taxon>
        <taxon>Gammaproteobacteria</taxon>
        <taxon>Lysobacterales</taxon>
        <taxon>Lysobacteraceae</taxon>
        <taxon>Thermomonas</taxon>
    </lineage>
</organism>
<evidence type="ECO:0000313" key="2">
    <source>
        <dbReference type="Proteomes" id="UP000515977"/>
    </source>
</evidence>
<proteinExistence type="predicted"/>
<evidence type="ECO:0000313" key="1">
    <source>
        <dbReference type="EMBL" id="QNN47680.1"/>
    </source>
</evidence>
<gene>
    <name evidence="1" type="ORF">H9L17_05980</name>
</gene>
<dbReference type="AlphaFoldDB" id="A0A7G9QWF5"/>
<name>A0A7G9QWF5_9GAMM</name>
<keyword evidence="2" id="KW-1185">Reference proteome</keyword>
<dbReference type="Proteomes" id="UP000515977">
    <property type="component" value="Chromosome"/>
</dbReference>
<dbReference type="KEGG" id="tbv:H9L17_05980"/>